<comment type="caution">
    <text evidence="8">The sequence shown here is derived from an EMBL/GenBank/DDBJ whole genome shotgun (WGS) entry which is preliminary data.</text>
</comment>
<dbReference type="InterPro" id="IPR003838">
    <property type="entry name" value="ABC3_permease_C"/>
</dbReference>
<keyword evidence="9" id="KW-1185">Reference proteome</keyword>
<feature type="domain" description="ABC3 transporter permease C-terminal" evidence="7">
    <location>
        <begin position="624"/>
        <end position="741"/>
    </location>
</feature>
<protein>
    <submittedName>
        <fullName evidence="8">ABC transporter permease</fullName>
    </submittedName>
</protein>
<keyword evidence="5 6" id="KW-0472">Membrane</keyword>
<keyword evidence="3 6" id="KW-0812">Transmembrane</keyword>
<evidence type="ECO:0000256" key="2">
    <source>
        <dbReference type="ARBA" id="ARBA00022475"/>
    </source>
</evidence>
<evidence type="ECO:0000313" key="9">
    <source>
        <dbReference type="Proteomes" id="UP001143391"/>
    </source>
</evidence>
<keyword evidence="4 6" id="KW-1133">Transmembrane helix</keyword>
<dbReference type="PANTHER" id="PTHR30287:SF2">
    <property type="entry name" value="BLL1001 PROTEIN"/>
    <property type="match status" value="1"/>
</dbReference>
<name>A0ABT5YBC1_9GAMM</name>
<feature type="transmembrane region" description="Helical" evidence="6">
    <location>
        <begin position="334"/>
        <end position="357"/>
    </location>
</feature>
<feature type="transmembrane region" description="Helical" evidence="6">
    <location>
        <begin position="716"/>
        <end position="735"/>
    </location>
</feature>
<dbReference type="EMBL" id="JANCMW010000006">
    <property type="protein sequence ID" value="MDF0750912.1"/>
    <property type="molecule type" value="Genomic_DNA"/>
</dbReference>
<organism evidence="8 9">
    <name type="scientific">Marinobacter iranensis</name>
    <dbReference type="NCBI Taxonomy" id="2962607"/>
    <lineage>
        <taxon>Bacteria</taxon>
        <taxon>Pseudomonadati</taxon>
        <taxon>Pseudomonadota</taxon>
        <taxon>Gammaproteobacteria</taxon>
        <taxon>Pseudomonadales</taxon>
        <taxon>Marinobacteraceae</taxon>
        <taxon>Marinobacter</taxon>
    </lineage>
</organism>
<evidence type="ECO:0000256" key="6">
    <source>
        <dbReference type="SAM" id="Phobius"/>
    </source>
</evidence>
<dbReference type="Proteomes" id="UP001143391">
    <property type="component" value="Unassembled WGS sequence"/>
</dbReference>
<comment type="subcellular location">
    <subcellularLocation>
        <location evidence="1">Cell membrane</location>
        <topology evidence="1">Multi-pass membrane protein</topology>
    </subcellularLocation>
</comment>
<feature type="domain" description="ABC3 transporter permease C-terminal" evidence="7">
    <location>
        <begin position="182"/>
        <end position="293"/>
    </location>
</feature>
<evidence type="ECO:0000256" key="4">
    <source>
        <dbReference type="ARBA" id="ARBA00022989"/>
    </source>
</evidence>
<proteinExistence type="predicted"/>
<gene>
    <name evidence="8" type="ORF">NLU14_11830</name>
</gene>
<dbReference type="InterPro" id="IPR038766">
    <property type="entry name" value="Membrane_comp_ABC_pdt"/>
</dbReference>
<dbReference type="PANTHER" id="PTHR30287">
    <property type="entry name" value="MEMBRANE COMPONENT OF PREDICTED ABC SUPERFAMILY METABOLITE UPTAKE TRANSPORTER"/>
    <property type="match status" value="1"/>
</dbReference>
<feature type="transmembrane region" description="Helical" evidence="6">
    <location>
        <begin position="225"/>
        <end position="246"/>
    </location>
</feature>
<evidence type="ECO:0000256" key="3">
    <source>
        <dbReference type="ARBA" id="ARBA00022692"/>
    </source>
</evidence>
<feature type="transmembrane region" description="Helical" evidence="6">
    <location>
        <begin position="278"/>
        <end position="298"/>
    </location>
</feature>
<dbReference type="Pfam" id="PF02687">
    <property type="entry name" value="FtsX"/>
    <property type="match status" value="2"/>
</dbReference>
<evidence type="ECO:0000256" key="5">
    <source>
        <dbReference type="ARBA" id="ARBA00023136"/>
    </source>
</evidence>
<sequence length="750" mass="81224">MLVRAFVSHYRRHPFQLAALALMIVLATMLWAGVTVLTDQARSSLFQSEAAVAARVHVVHSDGQPVDVDDFADLRMAGVCVAPWLEVQRPPPEGRVVGIDPLAMNCFGESAPGGGAGTLDGTPFLDISEAAHLSREGHESRLYLLAADKNLALPQGYVSREFSLGPPTGELADSFLLNLDALSLLVLLITGLLVRSVHRLGIAQRGGSFDLLYRFGVPRRRVRQLLALELVALAGVCVLPGLWLGAQLAGVLGSGFGQALDSLFDVTLYAGSADSLPWQAAGVMVLLVLAVCLVDWVVPQHWQGVAGSRRGRLVAALILSSGLVGVALAPNLAWVFAGTALVFAGAGWLTPGLLALLAQRLSDHASLDENDLLTRWRRRELAVMFRHLALPVVALQYAMATVLAVQALVTTFESTFEDWLAQRLEAEFYVEVPQGADAGLAADRLRKLEGIGAWHQVSRGEARISVEASGSEGDTVAVDLFALNPIGDLVVGWALMASVNQPWQALEQGGVMINEQLARRRQLEVEDTLEITLAETVTSAKVVGIYSDYGRPAGEILMSGATLPRNFSARFESFSINPGALTMAEISEHLAETWNTHDLTVRDNASIRALASQVFGQTFLLTRAISLLTLVLAAVALLIMGWVFFTTRAWYFRLLGIWGLPAIVVRGQLRRLSVTLTLAITLAALPLGIWLTWALVSRINPLAFGWSLPMDLYPLFWLELGLVALVTGLVIALLMRRQLVHRASEKQVER</sequence>
<feature type="transmembrane region" description="Helical" evidence="6">
    <location>
        <begin position="676"/>
        <end position="696"/>
    </location>
</feature>
<evidence type="ECO:0000256" key="1">
    <source>
        <dbReference type="ARBA" id="ARBA00004651"/>
    </source>
</evidence>
<keyword evidence="2" id="KW-1003">Cell membrane</keyword>
<accession>A0ABT5YBC1</accession>
<feature type="transmembrane region" description="Helical" evidence="6">
    <location>
        <begin position="310"/>
        <end position="328"/>
    </location>
</feature>
<reference evidence="8" key="1">
    <citation type="submission" date="2022-07" db="EMBL/GenBank/DDBJ databases">
        <title>Marinobacter iranensis a new bacterium isolate from a hipersaline lake in Iran.</title>
        <authorList>
            <person name="Mohammad A.M.A."/>
            <person name="Cristina S.-P."/>
            <person name="Antonio V."/>
        </authorList>
    </citation>
    <scope>NUCLEOTIDE SEQUENCE</scope>
    <source>
        <strain evidence="8">71-i</strain>
    </source>
</reference>
<evidence type="ECO:0000259" key="7">
    <source>
        <dbReference type="Pfam" id="PF02687"/>
    </source>
</evidence>
<evidence type="ECO:0000313" key="8">
    <source>
        <dbReference type="EMBL" id="MDF0750912.1"/>
    </source>
</evidence>
<feature type="transmembrane region" description="Helical" evidence="6">
    <location>
        <begin position="624"/>
        <end position="644"/>
    </location>
</feature>